<dbReference type="STRING" id="1658174.A0A1J9Q3C6"/>
<dbReference type="AlphaFoldDB" id="A0A1J9Q3C6"/>
<dbReference type="EMBL" id="LGTZ01000896">
    <property type="protein sequence ID" value="OJD23024.1"/>
    <property type="molecule type" value="Genomic_DNA"/>
</dbReference>
<dbReference type="InterPro" id="IPR036049">
    <property type="entry name" value="Ribosomal_uL29_sf"/>
</dbReference>
<gene>
    <name evidence="4" type="ORF">ACJ73_05624</name>
</gene>
<dbReference type="GO" id="GO:0003729">
    <property type="term" value="F:mRNA binding"/>
    <property type="evidence" value="ECO:0007669"/>
    <property type="project" value="TreeGrafter"/>
</dbReference>
<proteinExistence type="inferred from homology"/>
<dbReference type="OrthoDB" id="528635at2759"/>
<dbReference type="FunFam" id="1.10.287.310:FF:000002">
    <property type="entry name" value="60S ribosomal protein L35"/>
    <property type="match status" value="1"/>
</dbReference>
<dbReference type="Gene3D" id="1.10.287.310">
    <property type="match status" value="1"/>
</dbReference>
<sequence length="251" mass="28765">MLHHVIQLGLAYFSGSARNPSPTTSIKRNILNLQPPKSTTPINPPLPPTPHDIPPSWYVLDLCTMGKCWSTAKVKTGQLWGKNKEELTKQLDELKTELGQLRVQKIAGGASSKLTRIHDLRKSIAKVLTVINANQRSQLRLFYKNKKYLPLDLRPKQTRAIRRRLSKHEASLRTEKEKKKLMHFPQRKYAVKKINAQASNYSYKPHGINFGVRKKLLTALQHPITIPTVSNFNNVGFRNRRRIQPTVDEEL</sequence>
<organism evidence="4 5">
    <name type="scientific">Blastomyces percursus</name>
    <dbReference type="NCBI Taxonomy" id="1658174"/>
    <lineage>
        <taxon>Eukaryota</taxon>
        <taxon>Fungi</taxon>
        <taxon>Dikarya</taxon>
        <taxon>Ascomycota</taxon>
        <taxon>Pezizomycotina</taxon>
        <taxon>Eurotiomycetes</taxon>
        <taxon>Eurotiomycetidae</taxon>
        <taxon>Onygenales</taxon>
        <taxon>Ajellomycetaceae</taxon>
        <taxon>Blastomyces</taxon>
    </lineage>
</organism>
<dbReference type="GO" id="GO:0003735">
    <property type="term" value="F:structural constituent of ribosome"/>
    <property type="evidence" value="ECO:0007669"/>
    <property type="project" value="InterPro"/>
</dbReference>
<dbReference type="GO" id="GO:0022625">
    <property type="term" value="C:cytosolic large ribosomal subunit"/>
    <property type="evidence" value="ECO:0007669"/>
    <property type="project" value="InterPro"/>
</dbReference>
<dbReference type="Proteomes" id="UP000242791">
    <property type="component" value="Unassembled WGS sequence"/>
</dbReference>
<dbReference type="PANTHER" id="PTHR45722:SF2">
    <property type="entry name" value="LARGE RIBOSOMAL SUBUNIT PROTEIN UL29-RELATED"/>
    <property type="match status" value="1"/>
</dbReference>
<evidence type="ECO:0000313" key="5">
    <source>
        <dbReference type="Proteomes" id="UP000242791"/>
    </source>
</evidence>
<evidence type="ECO:0000256" key="1">
    <source>
        <dbReference type="ARBA" id="ARBA00009254"/>
    </source>
</evidence>
<dbReference type="GO" id="GO:0000463">
    <property type="term" value="P:maturation of LSU-rRNA from tricistronic rRNA transcript (SSU-rRNA, 5.8S rRNA, LSU-rRNA)"/>
    <property type="evidence" value="ECO:0007669"/>
    <property type="project" value="InterPro"/>
</dbReference>
<keyword evidence="3" id="KW-0687">Ribonucleoprotein</keyword>
<dbReference type="CDD" id="cd00427">
    <property type="entry name" value="Ribosomal_L29_HIP"/>
    <property type="match status" value="1"/>
</dbReference>
<dbReference type="FunFam" id="6.10.250.3450:FF:000001">
    <property type="entry name" value="60S ribosomal protein L35"/>
    <property type="match status" value="1"/>
</dbReference>
<comment type="caution">
    <text evidence="4">The sequence shown here is derived from an EMBL/GenBank/DDBJ whole genome shotgun (WGS) entry which is preliminary data.</text>
</comment>
<keyword evidence="2 4" id="KW-0689">Ribosomal protein</keyword>
<reference evidence="4 5" key="1">
    <citation type="submission" date="2015-08" db="EMBL/GenBank/DDBJ databases">
        <title>Emmonsia species relationships and genome sequence.</title>
        <authorList>
            <person name="Cuomo C.A."/>
            <person name="Schwartz I.S."/>
            <person name="Kenyon C."/>
            <person name="De Hoog G.S."/>
            <person name="Govender N.P."/>
            <person name="Botha A."/>
            <person name="Moreno L."/>
            <person name="De Vries M."/>
            <person name="Munoz J.F."/>
            <person name="Stielow J.B."/>
        </authorList>
    </citation>
    <scope>NUCLEOTIDE SEQUENCE [LARGE SCALE GENOMIC DNA]</scope>
    <source>
        <strain evidence="4 5">EI222</strain>
    </source>
</reference>
<keyword evidence="5" id="KW-1185">Reference proteome</keyword>
<protein>
    <submittedName>
        <fullName evidence="4">60S ribosomal protein L35</fullName>
    </submittedName>
</protein>
<dbReference type="VEuPathDB" id="FungiDB:ACJ73_05624"/>
<dbReference type="NCBIfam" id="TIGR00012">
    <property type="entry name" value="L29"/>
    <property type="match status" value="1"/>
</dbReference>
<dbReference type="GO" id="GO:0006412">
    <property type="term" value="P:translation"/>
    <property type="evidence" value="ECO:0007669"/>
    <property type="project" value="InterPro"/>
</dbReference>
<evidence type="ECO:0000256" key="3">
    <source>
        <dbReference type="ARBA" id="ARBA00023274"/>
    </source>
</evidence>
<dbReference type="InterPro" id="IPR001854">
    <property type="entry name" value="Ribosomal_uL29"/>
</dbReference>
<evidence type="ECO:0000256" key="2">
    <source>
        <dbReference type="ARBA" id="ARBA00022980"/>
    </source>
</evidence>
<accession>A0A1J9Q3C6</accession>
<dbReference type="SUPFAM" id="SSF46561">
    <property type="entry name" value="Ribosomal protein L29 (L29p)"/>
    <property type="match status" value="1"/>
</dbReference>
<dbReference type="Gene3D" id="6.10.250.3450">
    <property type="match status" value="1"/>
</dbReference>
<dbReference type="GO" id="GO:0030684">
    <property type="term" value="C:preribosome"/>
    <property type="evidence" value="ECO:0007669"/>
    <property type="project" value="UniProtKB-ARBA"/>
</dbReference>
<dbReference type="HAMAP" id="MF_00374">
    <property type="entry name" value="Ribosomal_uL29"/>
    <property type="match status" value="1"/>
</dbReference>
<dbReference type="InterPro" id="IPR045059">
    <property type="entry name" value="Ribosomal_uL29_euk"/>
</dbReference>
<comment type="similarity">
    <text evidence="1">Belongs to the universal ribosomal protein uL29 family.</text>
</comment>
<dbReference type="Pfam" id="PF00831">
    <property type="entry name" value="Ribosomal_L29"/>
    <property type="match status" value="1"/>
</dbReference>
<dbReference type="PANTHER" id="PTHR45722">
    <property type="entry name" value="60S RIBOSOMAL PROTEIN L35"/>
    <property type="match status" value="1"/>
</dbReference>
<name>A0A1J9Q3C6_9EURO</name>
<evidence type="ECO:0000313" key="4">
    <source>
        <dbReference type="EMBL" id="OJD23024.1"/>
    </source>
</evidence>